<dbReference type="EMBL" id="CP130613">
    <property type="protein sequence ID" value="WKW15288.1"/>
    <property type="molecule type" value="Genomic_DNA"/>
</dbReference>
<dbReference type="EMBL" id="CP130612">
    <property type="protein sequence ID" value="WKW12381.1"/>
    <property type="molecule type" value="Genomic_DNA"/>
</dbReference>
<dbReference type="Proteomes" id="UP001229955">
    <property type="component" value="Chromosome"/>
</dbReference>
<dbReference type="RefSeq" id="WP_367885257.1">
    <property type="nucleotide sequence ID" value="NZ_CP130612.1"/>
</dbReference>
<evidence type="ECO:0000313" key="2">
    <source>
        <dbReference type="EMBL" id="WKW12381.1"/>
    </source>
</evidence>
<gene>
    <name evidence="2" type="ORF">Strain138_001666</name>
    <name evidence="3" type="ORF">Strain318_001665</name>
</gene>
<sequence>MSNASRIPLCVLACVVVGSAPLSAQDRLPPDSSAIRLAHCVAGSLPVVQQAVDSARPPLLVVGERRLGPVRRFPACPDSRALDGSVEIRFIRPFAARELYREEGRFGVVILDGWPTLRVKP</sequence>
<dbReference type="AlphaFoldDB" id="A0AA49K133"/>
<evidence type="ECO:0000313" key="4">
    <source>
        <dbReference type="Proteomes" id="UP001229955"/>
    </source>
</evidence>
<feature type="signal peptide" evidence="1">
    <location>
        <begin position="1"/>
        <end position="24"/>
    </location>
</feature>
<reference evidence="3" key="1">
    <citation type="submission" date="2023-07" db="EMBL/GenBank/DDBJ databases">
        <authorList>
            <person name="Haufschild T."/>
            <person name="Kallscheuer N."/>
            <person name="Hammer J."/>
            <person name="Kohn T."/>
            <person name="Kabuu M."/>
            <person name="Jogler M."/>
            <person name="Wohfarth N."/>
            <person name="Heuer A."/>
            <person name="Rohde M."/>
            <person name="van Teeseling M.C.F."/>
            <person name="Jogler C."/>
        </authorList>
    </citation>
    <scope>NUCLEOTIDE SEQUENCE</scope>
    <source>
        <strain evidence="2">Strain 138</strain>
        <strain evidence="3">Strain 318</strain>
    </source>
</reference>
<keyword evidence="4" id="KW-1185">Reference proteome</keyword>
<proteinExistence type="predicted"/>
<name>A0AA49K133_9BACT</name>
<organism evidence="3 4">
    <name type="scientific">Pseudogemmatithrix spongiicola</name>
    <dbReference type="NCBI Taxonomy" id="3062599"/>
    <lineage>
        <taxon>Bacteria</taxon>
        <taxon>Pseudomonadati</taxon>
        <taxon>Gemmatimonadota</taxon>
        <taxon>Gemmatimonadia</taxon>
        <taxon>Gemmatimonadales</taxon>
        <taxon>Gemmatimonadaceae</taxon>
        <taxon>Pseudogemmatithrix</taxon>
    </lineage>
</organism>
<evidence type="ECO:0000313" key="3">
    <source>
        <dbReference type="EMBL" id="WKW15288.1"/>
    </source>
</evidence>
<accession>A0AA49K133</accession>
<accession>A0AA49JUU6</accession>
<evidence type="ECO:0000256" key="1">
    <source>
        <dbReference type="SAM" id="SignalP"/>
    </source>
</evidence>
<keyword evidence="1" id="KW-0732">Signal</keyword>
<protein>
    <submittedName>
        <fullName evidence="3">Uncharacterized protein</fullName>
    </submittedName>
</protein>
<dbReference type="KEGG" id="pspc:Strain318_001665"/>
<feature type="chain" id="PRO_5041254376" evidence="1">
    <location>
        <begin position="25"/>
        <end position="121"/>
    </location>
</feature>